<name>A0A4R9GNQ9_9LEPT</name>
<dbReference type="Gene3D" id="3.20.10.10">
    <property type="entry name" value="D-amino Acid Aminotransferase, subunit A, domain 2"/>
    <property type="match status" value="1"/>
</dbReference>
<evidence type="ECO:0000259" key="1">
    <source>
        <dbReference type="Pfam" id="PF00425"/>
    </source>
</evidence>
<dbReference type="InterPro" id="IPR043131">
    <property type="entry name" value="BCAT-like_N"/>
</dbReference>
<dbReference type="Pfam" id="PF00425">
    <property type="entry name" value="Chorismate_bind"/>
    <property type="match status" value="1"/>
</dbReference>
<dbReference type="InterPro" id="IPR001544">
    <property type="entry name" value="Aminotrans_IV"/>
</dbReference>
<dbReference type="Gene3D" id="3.30.470.10">
    <property type="match status" value="1"/>
</dbReference>
<dbReference type="Pfam" id="PF01063">
    <property type="entry name" value="Aminotran_4"/>
    <property type="match status" value="1"/>
</dbReference>
<dbReference type="PRINTS" id="PR00095">
    <property type="entry name" value="ANTSNTHASEI"/>
</dbReference>
<dbReference type="PANTHER" id="PTHR11236">
    <property type="entry name" value="AMINOBENZOATE/ANTHRANILATE SYNTHASE"/>
    <property type="match status" value="1"/>
</dbReference>
<gene>
    <name evidence="2" type="ORF">EHO61_11915</name>
</gene>
<proteinExistence type="predicted"/>
<sequence>MNWFKGNGVKPFVFLGRGFSCEQKPILAFPEEVFTTNRRSEVLKIIRKIEDKVSEGFFAAGWISYESGEAFLKGDGEYIDSSFDFPLVWFGTFQEYKILEKEELESWENSFSAEGYSVRYKSSINFDKFDESIHKIKQSLRKGDVYQINYTFPLELNLLGSSGRFFFDLRRAQNVPYEAWIWTGRAKEGNVGREILSFSPELFWERKGKTIRTSPMKGTRPRGKNAEEDLQFKTDLQDSEKDKAENLMITDLIRSDLGKISELGSVSVQNLFGIQEYSTVFQMTSDIGSVLNDGVSFSKILEALFPGGSITGAPKRKATEIISSLEESRGIYTGAIAFLSPGKETVSIPIRTLEFQEDFGDGWSGRLGIGAGITIDSNSEEEWKECWSKAAFLTESVREVGGNFDIFTTAKVKRGTVYFEKEHEERTRNSAKELGFPFSDQAWKSTLEKIKKESLENPKNTYRARISLDRKLGLKSEIQLWSSTEKEGGILISNKKLRNNETLRLHKTSVRTAYMKGYESARSKGYLDAVFMDEKDRILEGTVHSIFLRIGGKWFTPSLQSCILPGIARKKLMIRLKATEKDLFVPDFRKAERIILCNALRGIRFVTSVDLE</sequence>
<evidence type="ECO:0000313" key="2">
    <source>
        <dbReference type="EMBL" id="TGK18143.1"/>
    </source>
</evidence>
<dbReference type="SUPFAM" id="SSF56322">
    <property type="entry name" value="ADC synthase"/>
    <property type="match status" value="1"/>
</dbReference>
<dbReference type="GO" id="GO:0046820">
    <property type="term" value="F:4-amino-4-deoxychorismate synthase activity"/>
    <property type="evidence" value="ECO:0007669"/>
    <property type="project" value="TreeGrafter"/>
</dbReference>
<accession>A0A4R9GNQ9</accession>
<protein>
    <submittedName>
        <fullName evidence="2">Bifunctional aminodeoxychorismate synthase component I/aminotransferase</fullName>
    </submittedName>
</protein>
<dbReference type="Proteomes" id="UP000297855">
    <property type="component" value="Unassembled WGS sequence"/>
</dbReference>
<dbReference type="InterPro" id="IPR043132">
    <property type="entry name" value="BCAT-like_C"/>
</dbReference>
<keyword evidence="2" id="KW-0808">Transferase</keyword>
<evidence type="ECO:0000313" key="3">
    <source>
        <dbReference type="Proteomes" id="UP000297855"/>
    </source>
</evidence>
<reference evidence="2" key="1">
    <citation type="journal article" date="2019" name="PLoS Negl. Trop. Dis.">
        <title>Revisiting the worldwide diversity of Leptospira species in the environment.</title>
        <authorList>
            <person name="Vincent A.T."/>
            <person name="Schiettekatte O."/>
            <person name="Bourhy P."/>
            <person name="Veyrier F.J."/>
            <person name="Picardeau M."/>
        </authorList>
    </citation>
    <scope>NUCLEOTIDE SEQUENCE [LARGE SCALE GENOMIC DNA]</scope>
    <source>
        <strain evidence="2">SCS5</strain>
    </source>
</reference>
<dbReference type="InterPro" id="IPR019999">
    <property type="entry name" value="Anth_synth_I-like"/>
</dbReference>
<dbReference type="EMBL" id="RQEV01000011">
    <property type="protein sequence ID" value="TGK18143.1"/>
    <property type="molecule type" value="Genomic_DNA"/>
</dbReference>
<dbReference type="PANTHER" id="PTHR11236:SF50">
    <property type="entry name" value="AMINODEOXYCHORISMATE SYNTHASE COMPONENT 1"/>
    <property type="match status" value="1"/>
</dbReference>
<dbReference type="AlphaFoldDB" id="A0A4R9GNQ9"/>
<dbReference type="GO" id="GO:0000162">
    <property type="term" value="P:L-tryptophan biosynthetic process"/>
    <property type="evidence" value="ECO:0007669"/>
    <property type="project" value="TreeGrafter"/>
</dbReference>
<dbReference type="Gene3D" id="3.60.120.10">
    <property type="entry name" value="Anthranilate synthase"/>
    <property type="match status" value="1"/>
</dbReference>
<dbReference type="InterPro" id="IPR036038">
    <property type="entry name" value="Aminotransferase-like"/>
</dbReference>
<dbReference type="SUPFAM" id="SSF56752">
    <property type="entry name" value="D-aminoacid aminotransferase-like PLP-dependent enzymes"/>
    <property type="match status" value="1"/>
</dbReference>
<feature type="domain" description="Chorismate-utilising enzyme C-terminal" evidence="1">
    <location>
        <begin position="127"/>
        <end position="389"/>
    </location>
</feature>
<comment type="caution">
    <text evidence="2">The sequence shown here is derived from an EMBL/GenBank/DDBJ whole genome shotgun (WGS) entry which is preliminary data.</text>
</comment>
<dbReference type="RefSeq" id="WP_135813792.1">
    <property type="nucleotide sequence ID" value="NZ_RQEV01000011.1"/>
</dbReference>
<keyword evidence="2" id="KW-0032">Aminotransferase</keyword>
<dbReference type="OrthoDB" id="9803598at2"/>
<dbReference type="InterPro" id="IPR015890">
    <property type="entry name" value="Chorismate_C"/>
</dbReference>
<keyword evidence="3" id="KW-1185">Reference proteome</keyword>
<organism evidence="2 3">
    <name type="scientific">Leptospira fluminis</name>
    <dbReference type="NCBI Taxonomy" id="2484979"/>
    <lineage>
        <taxon>Bacteria</taxon>
        <taxon>Pseudomonadati</taxon>
        <taxon>Spirochaetota</taxon>
        <taxon>Spirochaetia</taxon>
        <taxon>Leptospirales</taxon>
        <taxon>Leptospiraceae</taxon>
        <taxon>Leptospira</taxon>
    </lineage>
</organism>
<dbReference type="InterPro" id="IPR005801">
    <property type="entry name" value="ADC_synthase"/>
</dbReference>